<organism evidence="2 3">
    <name type="scientific">Burkholderia pseudomallei</name>
    <name type="common">Pseudomonas pseudomallei</name>
    <dbReference type="NCBI Taxonomy" id="28450"/>
    <lineage>
        <taxon>Bacteria</taxon>
        <taxon>Pseudomonadati</taxon>
        <taxon>Pseudomonadota</taxon>
        <taxon>Betaproteobacteria</taxon>
        <taxon>Burkholderiales</taxon>
        <taxon>Burkholderiaceae</taxon>
        <taxon>Burkholderia</taxon>
        <taxon>pseudomallei group</taxon>
    </lineage>
</organism>
<reference evidence="2 3" key="1">
    <citation type="submission" date="2014-08" db="EMBL/GenBank/DDBJ databases">
        <authorList>
            <person name="Bunnell A."/>
            <person name="Chain P.S."/>
            <person name="Chertkov O."/>
            <person name="Currie B.J."/>
            <person name="Daligault H.E."/>
            <person name="Davenport K.W."/>
            <person name="Davis C."/>
            <person name="Gleasner C.D."/>
            <person name="Johnson S.L."/>
            <person name="Kaestli M."/>
            <person name="Koren S."/>
            <person name="Kunde Y.A."/>
            <person name="Mayo M."/>
            <person name="McMurry K.K."/>
            <person name="Price E.P."/>
            <person name="Reitenga K.G."/>
            <person name="Robison R."/>
            <person name="Rosovitz M.J."/>
            <person name="Sarovich D.S."/>
            <person name="Teshima H."/>
        </authorList>
    </citation>
    <scope>NUCLEOTIDE SEQUENCE [LARGE SCALE GENOMIC DNA]</scope>
    <source>
        <strain evidence="2 3">MSHR44</strain>
    </source>
</reference>
<accession>A0AA40JIH1</accession>
<sequence length="110" mass="11141">MIHGDFTAFRTPRGSVLSGVATALTVVLTASLAGCQDIPIARQRLAELVAPRDAGGAAAAPATGNASTPPKVASGVAASSPRSSRSGNPRDPRTPYQIKPGDMAGYSLHM</sequence>
<gene>
    <name evidence="2" type="ORF">Y036_6012</name>
</gene>
<evidence type="ECO:0000313" key="2">
    <source>
        <dbReference type="EMBL" id="KGX17239.1"/>
    </source>
</evidence>
<dbReference type="EMBL" id="JQIM01000007">
    <property type="protein sequence ID" value="KGX17239.1"/>
    <property type="molecule type" value="Genomic_DNA"/>
</dbReference>
<feature type="region of interest" description="Disordered" evidence="1">
    <location>
        <begin position="52"/>
        <end position="110"/>
    </location>
</feature>
<dbReference type="Proteomes" id="UP000030475">
    <property type="component" value="Unassembled WGS sequence"/>
</dbReference>
<protein>
    <recommendedName>
        <fullName evidence="4">Lipoprotein</fullName>
    </recommendedName>
</protein>
<name>A0AA40JIH1_BURPE</name>
<feature type="compositionally biased region" description="Low complexity" evidence="1">
    <location>
        <begin position="52"/>
        <end position="87"/>
    </location>
</feature>
<evidence type="ECO:0000256" key="1">
    <source>
        <dbReference type="SAM" id="MobiDB-lite"/>
    </source>
</evidence>
<evidence type="ECO:0000313" key="3">
    <source>
        <dbReference type="Proteomes" id="UP000030475"/>
    </source>
</evidence>
<evidence type="ECO:0008006" key="4">
    <source>
        <dbReference type="Google" id="ProtNLM"/>
    </source>
</evidence>
<dbReference type="AlphaFoldDB" id="A0AA40JIH1"/>
<comment type="caution">
    <text evidence="2">The sequence shown here is derived from an EMBL/GenBank/DDBJ whole genome shotgun (WGS) entry which is preliminary data.</text>
</comment>
<proteinExistence type="predicted"/>